<evidence type="ECO:0000313" key="6">
    <source>
        <dbReference type="Proteomes" id="UP000306477"/>
    </source>
</evidence>
<sequence>MERVIGVINLVNDKQYLKELTQHRCLAAVPFGGRYRLIDFTMSNFINAQIKKVGIFTKDKYRSIMDHLGNGKEWDLDRRNGGLFILPPIHPDKSIVGDVQQFYDHLEFFKRSHEDTVILSPGHHVYKINFNDVIKSHRESGADITVVYKDYNGEPVDKPIYHKCILDADDNVKNLELYTSPKQGDPVCTETFVFSKKLLIELITKCYENGEYDFIRDVVKANLQRLKVNSYHFKGYMPFIHSISSYYKTNMEFLNPQVTKEFFFDNWEIYTKTKHEPPVKYATTSNVSNSLIANGSDIEGTVENSIIFRGVKIRKGATVKNSIIMQKCVIDEGTYLENVITDKQVNVTFEKIIIGEFTPTVIKKAEII</sequence>
<dbReference type="RefSeq" id="WP_136381348.1">
    <property type="nucleotide sequence ID" value="NZ_SLUB01000055.1"/>
</dbReference>
<organism evidence="5 6">
    <name type="scientific">Bacillus timonensis</name>
    <dbReference type="NCBI Taxonomy" id="1033734"/>
    <lineage>
        <taxon>Bacteria</taxon>
        <taxon>Bacillati</taxon>
        <taxon>Bacillota</taxon>
        <taxon>Bacilli</taxon>
        <taxon>Bacillales</taxon>
        <taxon>Bacillaceae</taxon>
        <taxon>Bacillus</taxon>
    </lineage>
</organism>
<dbReference type="InterPro" id="IPR011831">
    <property type="entry name" value="ADP-Glc_PPase"/>
</dbReference>
<proteinExistence type="inferred from homology"/>
<dbReference type="SUPFAM" id="SSF51161">
    <property type="entry name" value="Trimeric LpxA-like enzymes"/>
    <property type="match status" value="1"/>
</dbReference>
<evidence type="ECO:0000256" key="2">
    <source>
        <dbReference type="ARBA" id="ARBA00023056"/>
    </source>
</evidence>
<dbReference type="PANTHER" id="PTHR43523">
    <property type="entry name" value="GLUCOSE-1-PHOSPHATE ADENYLYLTRANSFERASE-RELATED"/>
    <property type="match status" value="1"/>
</dbReference>
<feature type="domain" description="Nucleotidyl transferase" evidence="3">
    <location>
        <begin position="17"/>
        <end position="235"/>
    </location>
</feature>
<dbReference type="CDD" id="cd02508">
    <property type="entry name" value="ADP_Glucose_PP"/>
    <property type="match status" value="1"/>
</dbReference>
<comment type="caution">
    <text evidence="5">The sequence shown here is derived from an EMBL/GenBank/DDBJ whole genome shotgun (WGS) entry which is preliminary data.</text>
</comment>
<dbReference type="Pfam" id="PF00483">
    <property type="entry name" value="NTP_transferase"/>
    <property type="match status" value="1"/>
</dbReference>
<dbReference type="InterPro" id="IPR029044">
    <property type="entry name" value="Nucleotide-diphossugar_trans"/>
</dbReference>
<dbReference type="STRING" id="1033734.GCA_000285535_00511"/>
<reference evidence="5 6" key="1">
    <citation type="journal article" date="2019" name="Indoor Air">
        <title>Impacts of indoor surface finishes on bacterial viability.</title>
        <authorList>
            <person name="Hu J."/>
            <person name="Maamar S.B."/>
            <person name="Glawe A.J."/>
            <person name="Gottel N."/>
            <person name="Gilbert J.A."/>
            <person name="Hartmann E.M."/>
        </authorList>
    </citation>
    <scope>NUCLEOTIDE SEQUENCE [LARGE SCALE GENOMIC DNA]</scope>
    <source>
        <strain evidence="5 6">AF060A6</strain>
    </source>
</reference>
<dbReference type="Gene3D" id="2.160.10.10">
    <property type="entry name" value="Hexapeptide repeat proteins"/>
    <property type="match status" value="1"/>
</dbReference>
<dbReference type="OrthoDB" id="9801810at2"/>
<keyword evidence="2" id="KW-0320">Glycogen biosynthesis</keyword>
<dbReference type="EMBL" id="SLUB01000055">
    <property type="protein sequence ID" value="THE10041.1"/>
    <property type="molecule type" value="Genomic_DNA"/>
</dbReference>
<dbReference type="EC" id="2.7.7.27" evidence="5"/>
<dbReference type="NCBIfam" id="TIGR02092">
    <property type="entry name" value="glgD"/>
    <property type="match status" value="1"/>
</dbReference>
<dbReference type="InterPro" id="IPR005835">
    <property type="entry name" value="NTP_transferase_dom"/>
</dbReference>
<evidence type="ECO:0000313" key="5">
    <source>
        <dbReference type="EMBL" id="THE10041.1"/>
    </source>
</evidence>
<feature type="domain" description="Glucose-1-phosphate adenylyltransferase/Bifunctional protein GlmU-like C-terminal hexapeptide" evidence="4">
    <location>
        <begin position="284"/>
        <end position="355"/>
    </location>
</feature>
<dbReference type="Gene3D" id="3.90.550.10">
    <property type="entry name" value="Spore Coat Polysaccharide Biosynthesis Protein SpsA, Chain A"/>
    <property type="match status" value="1"/>
</dbReference>
<keyword evidence="6" id="KW-1185">Reference proteome</keyword>
<dbReference type="Pfam" id="PF24894">
    <property type="entry name" value="Hexapep_GlmU"/>
    <property type="match status" value="1"/>
</dbReference>
<dbReference type="CDD" id="cd04651">
    <property type="entry name" value="LbH_G1P_AT_C"/>
    <property type="match status" value="1"/>
</dbReference>
<name>A0A4S3PKP7_9BACI</name>
<evidence type="ECO:0000259" key="4">
    <source>
        <dbReference type="Pfam" id="PF24894"/>
    </source>
</evidence>
<dbReference type="AlphaFoldDB" id="A0A4S3PKP7"/>
<comment type="similarity">
    <text evidence="1">Belongs to the bacterial/plant glucose-1-phosphate adenylyltransferase family.</text>
</comment>
<evidence type="ECO:0000256" key="1">
    <source>
        <dbReference type="ARBA" id="ARBA00010443"/>
    </source>
</evidence>
<dbReference type="Proteomes" id="UP000306477">
    <property type="component" value="Unassembled WGS sequence"/>
</dbReference>
<gene>
    <name evidence="5" type="primary">glgD</name>
    <name evidence="5" type="ORF">E1I69_20140</name>
</gene>
<dbReference type="InterPro" id="IPR011832">
    <property type="entry name" value="GlgDAde_trans"/>
</dbReference>
<evidence type="ECO:0000259" key="3">
    <source>
        <dbReference type="Pfam" id="PF00483"/>
    </source>
</evidence>
<dbReference type="GO" id="GO:0008878">
    <property type="term" value="F:glucose-1-phosphate adenylyltransferase activity"/>
    <property type="evidence" value="ECO:0007669"/>
    <property type="project" value="UniProtKB-EC"/>
</dbReference>
<dbReference type="GO" id="GO:0005978">
    <property type="term" value="P:glycogen biosynthetic process"/>
    <property type="evidence" value="ECO:0007669"/>
    <property type="project" value="UniProtKB-KW"/>
</dbReference>
<dbReference type="PANTHER" id="PTHR43523:SF6">
    <property type="entry name" value="GLYCOGEN BIOSYNTHESIS PROTEIN GLGD"/>
    <property type="match status" value="1"/>
</dbReference>
<keyword evidence="5" id="KW-0808">Transferase</keyword>
<protein>
    <submittedName>
        <fullName evidence="5">Glucose-1-phosphate adenylyltransferase subunit GlgD</fullName>
        <ecNumber evidence="5">2.7.7.27</ecNumber>
    </submittedName>
</protein>
<dbReference type="SUPFAM" id="SSF53448">
    <property type="entry name" value="Nucleotide-diphospho-sugar transferases"/>
    <property type="match status" value="1"/>
</dbReference>
<dbReference type="InterPro" id="IPR011004">
    <property type="entry name" value="Trimer_LpxA-like_sf"/>
</dbReference>
<keyword evidence="5" id="KW-0548">Nucleotidyltransferase</keyword>
<dbReference type="InterPro" id="IPR056818">
    <property type="entry name" value="GlmU/GlgC-like_hexapep"/>
</dbReference>
<accession>A0A4S3PKP7</accession>